<dbReference type="InterPro" id="IPR046347">
    <property type="entry name" value="bZIP_sf"/>
</dbReference>
<dbReference type="Gene3D" id="1.20.5.170">
    <property type="match status" value="1"/>
</dbReference>
<feature type="region of interest" description="Disordered" evidence="1">
    <location>
        <begin position="165"/>
        <end position="229"/>
    </location>
</feature>
<name>A0A395HFJ5_ASPHC</name>
<protein>
    <recommendedName>
        <fullName evidence="2">BZIP domain-containing protein</fullName>
    </recommendedName>
</protein>
<dbReference type="SUPFAM" id="SSF57959">
    <property type="entry name" value="Leucine zipper domain"/>
    <property type="match status" value="1"/>
</dbReference>
<dbReference type="PANTHER" id="PTHR39607:SF3">
    <property type="entry name" value="BZIP DOMAIN-CONTAINING PROTEIN"/>
    <property type="match status" value="1"/>
</dbReference>
<dbReference type="GeneID" id="37197034"/>
<evidence type="ECO:0000313" key="4">
    <source>
        <dbReference type="Proteomes" id="UP000248961"/>
    </source>
</evidence>
<dbReference type="EMBL" id="KZ824389">
    <property type="protein sequence ID" value="RAL06500.1"/>
    <property type="molecule type" value="Genomic_DNA"/>
</dbReference>
<proteinExistence type="predicted"/>
<dbReference type="CDD" id="cd14688">
    <property type="entry name" value="bZIP_YAP"/>
    <property type="match status" value="1"/>
</dbReference>
<keyword evidence="4" id="KW-1185">Reference proteome</keyword>
<dbReference type="Proteomes" id="UP000248961">
    <property type="component" value="Unassembled WGS sequence"/>
</dbReference>
<evidence type="ECO:0000256" key="1">
    <source>
        <dbReference type="SAM" id="MobiDB-lite"/>
    </source>
</evidence>
<dbReference type="AlphaFoldDB" id="A0A395HFJ5"/>
<sequence>MYQASDSIPSEGPKFNTSGCDCISVRPNSHACTTEDWTQISDLAARRRIQNRIAQRTHRLKIKQRLKHLEEQVAQDRIMSDKTPVSVVLMSDAELDGPGLLQSSDSGAIGIRNRCSESQSGHFRRSRDSPFSEPDPSGLAVAAAPPFPMSYRQYTYPDSPELERCREEWKSKPTNSSEQVYVHSEPSPHPWAIPSQDGQVSASVEQPFPNDKKEASNMDGIQNPMVGINPCPIM</sequence>
<dbReference type="RefSeq" id="XP_025545654.1">
    <property type="nucleotide sequence ID" value="XM_025692745.1"/>
</dbReference>
<evidence type="ECO:0000259" key="2">
    <source>
        <dbReference type="PROSITE" id="PS00036"/>
    </source>
</evidence>
<dbReference type="InterPro" id="IPR052635">
    <property type="entry name" value="Sec_Metab_Biosynth_Reg"/>
</dbReference>
<dbReference type="GO" id="GO:0003700">
    <property type="term" value="F:DNA-binding transcription factor activity"/>
    <property type="evidence" value="ECO:0007669"/>
    <property type="project" value="InterPro"/>
</dbReference>
<dbReference type="STRING" id="1450537.A0A395HFJ5"/>
<gene>
    <name evidence="3" type="ORF">BO97DRAFT_36977</name>
</gene>
<dbReference type="InterPro" id="IPR004827">
    <property type="entry name" value="bZIP"/>
</dbReference>
<dbReference type="PROSITE" id="PS00036">
    <property type="entry name" value="BZIP_BASIC"/>
    <property type="match status" value="1"/>
</dbReference>
<feature type="region of interest" description="Disordered" evidence="1">
    <location>
        <begin position="99"/>
        <end position="144"/>
    </location>
</feature>
<organism evidence="3 4">
    <name type="scientific">Aspergillus homomorphus (strain CBS 101889)</name>
    <dbReference type="NCBI Taxonomy" id="1450537"/>
    <lineage>
        <taxon>Eukaryota</taxon>
        <taxon>Fungi</taxon>
        <taxon>Dikarya</taxon>
        <taxon>Ascomycota</taxon>
        <taxon>Pezizomycotina</taxon>
        <taxon>Eurotiomycetes</taxon>
        <taxon>Eurotiomycetidae</taxon>
        <taxon>Eurotiales</taxon>
        <taxon>Aspergillaceae</taxon>
        <taxon>Aspergillus</taxon>
        <taxon>Aspergillus subgen. Circumdati</taxon>
    </lineage>
</organism>
<dbReference type="VEuPathDB" id="FungiDB:BO97DRAFT_36977"/>
<evidence type="ECO:0000313" key="3">
    <source>
        <dbReference type="EMBL" id="RAL06500.1"/>
    </source>
</evidence>
<accession>A0A395HFJ5</accession>
<dbReference type="PANTHER" id="PTHR39607">
    <property type="entry name" value="XANTHOCILLIN BIOSYNTHESIS CLUSTER TRANSCRIPTION FACTOR XANC-RELATED"/>
    <property type="match status" value="1"/>
</dbReference>
<reference evidence="3 4" key="1">
    <citation type="submission" date="2018-02" db="EMBL/GenBank/DDBJ databases">
        <title>The genomes of Aspergillus section Nigri reveals drivers in fungal speciation.</title>
        <authorList>
            <consortium name="DOE Joint Genome Institute"/>
            <person name="Vesth T.C."/>
            <person name="Nybo J."/>
            <person name="Theobald S."/>
            <person name="Brandl J."/>
            <person name="Frisvad J.C."/>
            <person name="Nielsen K.F."/>
            <person name="Lyhne E.K."/>
            <person name="Kogle M.E."/>
            <person name="Kuo A."/>
            <person name="Riley R."/>
            <person name="Clum A."/>
            <person name="Nolan M."/>
            <person name="Lipzen A."/>
            <person name="Salamov A."/>
            <person name="Henrissat B."/>
            <person name="Wiebenga A."/>
            <person name="De vries R.P."/>
            <person name="Grigoriev I.V."/>
            <person name="Mortensen U.H."/>
            <person name="Andersen M.R."/>
            <person name="Baker S.E."/>
        </authorList>
    </citation>
    <scope>NUCLEOTIDE SEQUENCE [LARGE SCALE GENOMIC DNA]</scope>
    <source>
        <strain evidence="3 4">CBS 101889</strain>
    </source>
</reference>
<feature type="domain" description="BZIP" evidence="2">
    <location>
        <begin position="46"/>
        <end position="61"/>
    </location>
</feature>